<evidence type="ECO:0008006" key="8">
    <source>
        <dbReference type="Google" id="ProtNLM"/>
    </source>
</evidence>
<evidence type="ECO:0000313" key="6">
    <source>
        <dbReference type="EMBL" id="KAF2436749.1"/>
    </source>
</evidence>
<keyword evidence="4 5" id="KW-0472">Membrane</keyword>
<name>A0A9P4P1Y0_9PEZI</name>
<keyword evidence="3 5" id="KW-1133">Transmembrane helix</keyword>
<dbReference type="Proteomes" id="UP000800235">
    <property type="component" value="Unassembled WGS sequence"/>
</dbReference>
<dbReference type="InterPro" id="IPR001129">
    <property type="entry name" value="Membr-assoc_MAPEG"/>
</dbReference>
<evidence type="ECO:0000256" key="4">
    <source>
        <dbReference type="ARBA" id="ARBA00023136"/>
    </source>
</evidence>
<evidence type="ECO:0000313" key="7">
    <source>
        <dbReference type="Proteomes" id="UP000800235"/>
    </source>
</evidence>
<dbReference type="Pfam" id="PF01124">
    <property type="entry name" value="MAPEG"/>
    <property type="match status" value="1"/>
</dbReference>
<dbReference type="OrthoDB" id="2122304at2759"/>
<sequence length="156" mass="16396">MPMSASNAVRKIVYAWAIAFSPHLLKIIILNAGGYKWDNSIGRYNMSTDINSKAPKVSRTAIARAKRADAAHSNGQESFPLFAAAVLAAVAAGVDGETVDGKTGLYLGLRIVYNAIFILGESQGIAALRTLVWGGSVYSSISLILKAANTLAAKGL</sequence>
<organism evidence="6 7">
    <name type="scientific">Tothia fuscella</name>
    <dbReference type="NCBI Taxonomy" id="1048955"/>
    <lineage>
        <taxon>Eukaryota</taxon>
        <taxon>Fungi</taxon>
        <taxon>Dikarya</taxon>
        <taxon>Ascomycota</taxon>
        <taxon>Pezizomycotina</taxon>
        <taxon>Dothideomycetes</taxon>
        <taxon>Pleosporomycetidae</taxon>
        <taxon>Venturiales</taxon>
        <taxon>Cylindrosympodiaceae</taxon>
        <taxon>Tothia</taxon>
    </lineage>
</organism>
<dbReference type="Gene3D" id="1.20.120.550">
    <property type="entry name" value="Membrane associated eicosanoid/glutathione metabolism-like domain"/>
    <property type="match status" value="1"/>
</dbReference>
<reference evidence="6" key="1">
    <citation type="journal article" date="2020" name="Stud. Mycol.">
        <title>101 Dothideomycetes genomes: a test case for predicting lifestyles and emergence of pathogens.</title>
        <authorList>
            <person name="Haridas S."/>
            <person name="Albert R."/>
            <person name="Binder M."/>
            <person name="Bloem J."/>
            <person name="Labutti K."/>
            <person name="Salamov A."/>
            <person name="Andreopoulos B."/>
            <person name="Baker S."/>
            <person name="Barry K."/>
            <person name="Bills G."/>
            <person name="Bluhm B."/>
            <person name="Cannon C."/>
            <person name="Castanera R."/>
            <person name="Culley D."/>
            <person name="Daum C."/>
            <person name="Ezra D."/>
            <person name="Gonzalez J."/>
            <person name="Henrissat B."/>
            <person name="Kuo A."/>
            <person name="Liang C."/>
            <person name="Lipzen A."/>
            <person name="Lutzoni F."/>
            <person name="Magnuson J."/>
            <person name="Mondo S."/>
            <person name="Nolan M."/>
            <person name="Ohm R."/>
            <person name="Pangilinan J."/>
            <person name="Park H.-J."/>
            <person name="Ramirez L."/>
            <person name="Alfaro M."/>
            <person name="Sun H."/>
            <person name="Tritt A."/>
            <person name="Yoshinaga Y."/>
            <person name="Zwiers L.-H."/>
            <person name="Turgeon B."/>
            <person name="Goodwin S."/>
            <person name="Spatafora J."/>
            <person name="Crous P."/>
            <person name="Grigoriev I."/>
        </authorList>
    </citation>
    <scope>NUCLEOTIDE SEQUENCE</scope>
    <source>
        <strain evidence="6">CBS 130266</strain>
    </source>
</reference>
<dbReference type="InterPro" id="IPR023352">
    <property type="entry name" value="MAPEG-like_dom_sf"/>
</dbReference>
<gene>
    <name evidence="6" type="ORF">EJ08DRAFT_728485</name>
</gene>
<feature type="transmembrane region" description="Helical" evidence="5">
    <location>
        <begin position="12"/>
        <end position="33"/>
    </location>
</feature>
<proteinExistence type="predicted"/>
<keyword evidence="7" id="KW-1185">Reference proteome</keyword>
<keyword evidence="2 5" id="KW-0812">Transmembrane</keyword>
<comment type="subcellular location">
    <subcellularLocation>
        <location evidence="1">Membrane</location>
    </subcellularLocation>
</comment>
<protein>
    <recommendedName>
        <fullName evidence="8">MAPEG family protein</fullName>
    </recommendedName>
</protein>
<accession>A0A9P4P1Y0</accession>
<evidence type="ECO:0000256" key="2">
    <source>
        <dbReference type="ARBA" id="ARBA00022692"/>
    </source>
</evidence>
<evidence type="ECO:0000256" key="3">
    <source>
        <dbReference type="ARBA" id="ARBA00022989"/>
    </source>
</evidence>
<dbReference type="PANTHER" id="PTHR35371">
    <property type="entry name" value="INNER MEMBRANE PROTEIN"/>
    <property type="match status" value="1"/>
</dbReference>
<dbReference type="EMBL" id="MU007009">
    <property type="protein sequence ID" value="KAF2436749.1"/>
    <property type="molecule type" value="Genomic_DNA"/>
</dbReference>
<dbReference type="SUPFAM" id="SSF161084">
    <property type="entry name" value="MAPEG domain-like"/>
    <property type="match status" value="1"/>
</dbReference>
<comment type="caution">
    <text evidence="6">The sequence shown here is derived from an EMBL/GenBank/DDBJ whole genome shotgun (WGS) entry which is preliminary data.</text>
</comment>
<dbReference type="AlphaFoldDB" id="A0A9P4P1Y0"/>
<evidence type="ECO:0000256" key="1">
    <source>
        <dbReference type="ARBA" id="ARBA00004370"/>
    </source>
</evidence>
<dbReference type="PANTHER" id="PTHR35371:SF1">
    <property type="entry name" value="BLR7753 PROTEIN"/>
    <property type="match status" value="1"/>
</dbReference>
<evidence type="ECO:0000256" key="5">
    <source>
        <dbReference type="SAM" id="Phobius"/>
    </source>
</evidence>
<dbReference type="GO" id="GO:0016020">
    <property type="term" value="C:membrane"/>
    <property type="evidence" value="ECO:0007669"/>
    <property type="project" value="UniProtKB-SubCell"/>
</dbReference>